<proteinExistence type="predicted"/>
<name>A0AAD8PKF3_9PEZI</name>
<organism evidence="1 2">
    <name type="scientific">Colletotrichum navitas</name>
    <dbReference type="NCBI Taxonomy" id="681940"/>
    <lineage>
        <taxon>Eukaryota</taxon>
        <taxon>Fungi</taxon>
        <taxon>Dikarya</taxon>
        <taxon>Ascomycota</taxon>
        <taxon>Pezizomycotina</taxon>
        <taxon>Sordariomycetes</taxon>
        <taxon>Hypocreomycetidae</taxon>
        <taxon>Glomerellales</taxon>
        <taxon>Glomerellaceae</taxon>
        <taxon>Colletotrichum</taxon>
        <taxon>Colletotrichum graminicola species complex</taxon>
    </lineage>
</organism>
<reference evidence="1" key="1">
    <citation type="submission" date="2021-06" db="EMBL/GenBank/DDBJ databases">
        <title>Comparative genomics, transcriptomics and evolutionary studies reveal genomic signatures of adaptation to plant cell wall in hemibiotrophic fungi.</title>
        <authorList>
            <consortium name="DOE Joint Genome Institute"/>
            <person name="Baroncelli R."/>
            <person name="Diaz J.F."/>
            <person name="Benocci T."/>
            <person name="Peng M."/>
            <person name="Battaglia E."/>
            <person name="Haridas S."/>
            <person name="Andreopoulos W."/>
            <person name="Labutti K."/>
            <person name="Pangilinan J."/>
            <person name="Floch G.L."/>
            <person name="Makela M.R."/>
            <person name="Henrissat B."/>
            <person name="Grigoriev I.V."/>
            <person name="Crouch J.A."/>
            <person name="De Vries R.P."/>
            <person name="Sukno S.A."/>
            <person name="Thon M.R."/>
        </authorList>
    </citation>
    <scope>NUCLEOTIDE SEQUENCE</scope>
    <source>
        <strain evidence="1">CBS 125086</strain>
    </source>
</reference>
<dbReference type="Proteomes" id="UP001230504">
    <property type="component" value="Unassembled WGS sequence"/>
</dbReference>
<dbReference type="AlphaFoldDB" id="A0AAD8PKF3"/>
<keyword evidence="2" id="KW-1185">Reference proteome</keyword>
<gene>
    <name evidence="1" type="ORF">LY79DRAFT_584988</name>
</gene>
<evidence type="ECO:0000313" key="1">
    <source>
        <dbReference type="EMBL" id="KAK1566139.1"/>
    </source>
</evidence>
<evidence type="ECO:0000313" key="2">
    <source>
        <dbReference type="Proteomes" id="UP001230504"/>
    </source>
</evidence>
<dbReference type="GeneID" id="85444699"/>
<accession>A0AAD8PKF3</accession>
<protein>
    <submittedName>
        <fullName evidence="1">Uncharacterized protein</fullName>
    </submittedName>
</protein>
<comment type="caution">
    <text evidence="1">The sequence shown here is derived from an EMBL/GenBank/DDBJ whole genome shotgun (WGS) entry which is preliminary data.</text>
</comment>
<sequence length="159" mass="17015">MFPGGRGTRVRQAPRAALGVAGFGHDCPGQSDPMPKTRRIYALSRHDLDGRFDTMAVDPHCYSCHVCFSGFIEKKPVIDISGINRSIGAFLVCCGWVDNNDDDAATHGPIARGIRRSVAVNLVNDVVTAALKAAKKLLSPPPCAPTNAPLTPPPQLQEQ</sequence>
<dbReference type="EMBL" id="JAHLJV010000159">
    <property type="protein sequence ID" value="KAK1566139.1"/>
    <property type="molecule type" value="Genomic_DNA"/>
</dbReference>
<dbReference type="RefSeq" id="XP_060407355.1">
    <property type="nucleotide sequence ID" value="XM_060560459.1"/>
</dbReference>